<comment type="similarity">
    <text evidence="3">Belongs to the phosphoglycerate mutase family.</text>
</comment>
<dbReference type="SUPFAM" id="SSF53254">
    <property type="entry name" value="Phosphoglycerate mutase-like"/>
    <property type="match status" value="1"/>
</dbReference>
<dbReference type="InterPro" id="IPR050275">
    <property type="entry name" value="PGM_Phosphatase"/>
</dbReference>
<keyword evidence="5" id="KW-1185">Reference proteome</keyword>
<gene>
    <name evidence="4" type="ORF">RCOM_1788700</name>
</gene>
<evidence type="ECO:0000313" key="4">
    <source>
        <dbReference type="EMBL" id="EEF25008.1"/>
    </source>
</evidence>
<dbReference type="PANTHER" id="PTHR48100:SF1">
    <property type="entry name" value="HISTIDINE PHOSPHATASE FAMILY PROTEIN-RELATED"/>
    <property type="match status" value="1"/>
</dbReference>
<dbReference type="Pfam" id="PF00300">
    <property type="entry name" value="His_Phos_1"/>
    <property type="match status" value="1"/>
</dbReference>
<accession>B9TGK7</accession>
<dbReference type="Gene3D" id="3.40.50.1240">
    <property type="entry name" value="Phosphoglycerate mutase-like"/>
    <property type="match status" value="1"/>
</dbReference>
<dbReference type="EMBL" id="EQ980701">
    <property type="protein sequence ID" value="EEF25008.1"/>
    <property type="molecule type" value="Genomic_DNA"/>
</dbReference>
<keyword evidence="2" id="KW-0413">Isomerase</keyword>
<evidence type="ECO:0000256" key="1">
    <source>
        <dbReference type="ARBA" id="ARBA00023152"/>
    </source>
</evidence>
<evidence type="ECO:0000256" key="2">
    <source>
        <dbReference type="ARBA" id="ARBA00023235"/>
    </source>
</evidence>
<dbReference type="Proteomes" id="UP000008311">
    <property type="component" value="Unassembled WGS sequence"/>
</dbReference>
<evidence type="ECO:0008006" key="6">
    <source>
        <dbReference type="Google" id="ProtNLM"/>
    </source>
</evidence>
<dbReference type="AlphaFoldDB" id="B9TGK7"/>
<protein>
    <recommendedName>
        <fullName evidence="6">Phosphoglycerate mutase</fullName>
    </recommendedName>
</protein>
<dbReference type="InterPro" id="IPR013078">
    <property type="entry name" value="His_Pase_superF_clade-1"/>
</dbReference>
<dbReference type="PANTHER" id="PTHR48100">
    <property type="entry name" value="BROAD-SPECIFICITY PHOSPHATASE YOR283W-RELATED"/>
    <property type="match status" value="1"/>
</dbReference>
<dbReference type="PROSITE" id="PS00175">
    <property type="entry name" value="PG_MUTASE"/>
    <property type="match status" value="1"/>
</dbReference>
<dbReference type="InterPro" id="IPR001345">
    <property type="entry name" value="PG/BPGM_mutase_AS"/>
</dbReference>
<dbReference type="InterPro" id="IPR029033">
    <property type="entry name" value="His_PPase_superfam"/>
</dbReference>
<dbReference type="SMART" id="SM00855">
    <property type="entry name" value="PGAM"/>
    <property type="match status" value="1"/>
</dbReference>
<proteinExistence type="inferred from homology"/>
<keyword evidence="1" id="KW-0324">Glycolysis</keyword>
<feature type="non-terminal residue" evidence="4">
    <location>
        <position position="112"/>
    </location>
</feature>
<evidence type="ECO:0000256" key="3">
    <source>
        <dbReference type="ARBA" id="ARBA00038362"/>
    </source>
</evidence>
<dbReference type="InParanoid" id="B9TGK7"/>
<reference evidence="5" key="1">
    <citation type="journal article" date="2010" name="Nat. Biotechnol.">
        <title>Draft genome sequence of the oilseed species Ricinus communis.</title>
        <authorList>
            <person name="Chan A.P."/>
            <person name="Crabtree J."/>
            <person name="Zhao Q."/>
            <person name="Lorenzi H."/>
            <person name="Orvis J."/>
            <person name="Puiu D."/>
            <person name="Melake-Berhan A."/>
            <person name="Jones K.M."/>
            <person name="Redman J."/>
            <person name="Chen G."/>
            <person name="Cahoon E.B."/>
            <person name="Gedil M."/>
            <person name="Stanke M."/>
            <person name="Haas B.J."/>
            <person name="Wortman J.R."/>
            <person name="Fraser-Liggett C.M."/>
            <person name="Ravel J."/>
            <person name="Rabinowicz P.D."/>
        </authorList>
    </citation>
    <scope>NUCLEOTIDE SEQUENCE [LARGE SCALE GENOMIC DNA]</scope>
    <source>
        <strain evidence="5">cv. Hale</strain>
    </source>
</reference>
<dbReference type="CDD" id="cd07067">
    <property type="entry name" value="HP_PGM_like"/>
    <property type="match status" value="1"/>
</dbReference>
<sequence>MTAVETPHPPQKWPDILWIVRHGQSAGNVARDRAEEQGVPLIDIAIRDADVALSALGEEQADALGEWFASRPDSQRPSAVLCSPYLRARQTAHRILARLDADDDDVPLVVDE</sequence>
<organism evidence="4 5">
    <name type="scientific">Ricinus communis</name>
    <name type="common">Castor bean</name>
    <dbReference type="NCBI Taxonomy" id="3988"/>
    <lineage>
        <taxon>Eukaryota</taxon>
        <taxon>Viridiplantae</taxon>
        <taxon>Streptophyta</taxon>
        <taxon>Embryophyta</taxon>
        <taxon>Tracheophyta</taxon>
        <taxon>Spermatophyta</taxon>
        <taxon>Magnoliopsida</taxon>
        <taxon>eudicotyledons</taxon>
        <taxon>Gunneridae</taxon>
        <taxon>Pentapetalae</taxon>
        <taxon>rosids</taxon>
        <taxon>fabids</taxon>
        <taxon>Malpighiales</taxon>
        <taxon>Euphorbiaceae</taxon>
        <taxon>Acalyphoideae</taxon>
        <taxon>Acalypheae</taxon>
        <taxon>Ricinus</taxon>
    </lineage>
</organism>
<name>B9TGK7_RICCO</name>
<evidence type="ECO:0000313" key="5">
    <source>
        <dbReference type="Proteomes" id="UP000008311"/>
    </source>
</evidence>
<dbReference type="GO" id="GO:0003824">
    <property type="term" value="F:catalytic activity"/>
    <property type="evidence" value="ECO:0007669"/>
    <property type="project" value="InterPro"/>
</dbReference>